<gene>
    <name evidence="1" type="ORF">GSONMT00075400001</name>
</gene>
<protein>
    <submittedName>
        <fullName evidence="1">Uncharacterized protein</fullName>
    </submittedName>
</protein>
<sequence>MQICDSDCSVTGRKSCEVERGVQKLDLTGKRRVQLRAGSEMNLITAGKTAKCTSFRQSLAFCTERAQGGFFTPLLRRTASAKNSLKRAPSALFIEHGKVFQRKKEWETMPST</sequence>
<dbReference type="PaxDb" id="8022-A0A060WH19"/>
<proteinExistence type="predicted"/>
<dbReference type="STRING" id="8022.A0A060WH19"/>
<dbReference type="EMBL" id="FR904544">
    <property type="protein sequence ID" value="CDQ66452.1"/>
    <property type="molecule type" value="Genomic_DNA"/>
</dbReference>
<accession>A0A060WH19</accession>
<reference evidence="1" key="1">
    <citation type="journal article" date="2014" name="Nat. Commun.">
        <title>The rainbow trout genome provides novel insights into evolution after whole-genome duplication in vertebrates.</title>
        <authorList>
            <person name="Berthelot C."/>
            <person name="Brunet F."/>
            <person name="Chalopin D."/>
            <person name="Juanchich A."/>
            <person name="Bernard M."/>
            <person name="Noel B."/>
            <person name="Bento P."/>
            <person name="Da Silva C."/>
            <person name="Labadie K."/>
            <person name="Alberti A."/>
            <person name="Aury J.M."/>
            <person name="Louis A."/>
            <person name="Dehais P."/>
            <person name="Bardou P."/>
            <person name="Montfort J."/>
            <person name="Klopp C."/>
            <person name="Cabau C."/>
            <person name="Gaspin C."/>
            <person name="Thorgaard G.H."/>
            <person name="Boussaha M."/>
            <person name="Quillet E."/>
            <person name="Guyomard R."/>
            <person name="Galiana D."/>
            <person name="Bobe J."/>
            <person name="Volff J.N."/>
            <person name="Genet C."/>
            <person name="Wincker P."/>
            <person name="Jaillon O."/>
            <person name="Roest Crollius H."/>
            <person name="Guiguen Y."/>
        </authorList>
    </citation>
    <scope>NUCLEOTIDE SEQUENCE [LARGE SCALE GENOMIC DNA]</scope>
</reference>
<evidence type="ECO:0000313" key="1">
    <source>
        <dbReference type="EMBL" id="CDQ66452.1"/>
    </source>
</evidence>
<organism evidence="1 2">
    <name type="scientific">Oncorhynchus mykiss</name>
    <name type="common">Rainbow trout</name>
    <name type="synonym">Salmo gairdneri</name>
    <dbReference type="NCBI Taxonomy" id="8022"/>
    <lineage>
        <taxon>Eukaryota</taxon>
        <taxon>Metazoa</taxon>
        <taxon>Chordata</taxon>
        <taxon>Craniata</taxon>
        <taxon>Vertebrata</taxon>
        <taxon>Euteleostomi</taxon>
        <taxon>Actinopterygii</taxon>
        <taxon>Neopterygii</taxon>
        <taxon>Teleostei</taxon>
        <taxon>Protacanthopterygii</taxon>
        <taxon>Salmoniformes</taxon>
        <taxon>Salmonidae</taxon>
        <taxon>Salmoninae</taxon>
        <taxon>Oncorhynchus</taxon>
    </lineage>
</organism>
<name>A0A060WH19_ONCMY</name>
<reference evidence="1" key="2">
    <citation type="submission" date="2014-03" db="EMBL/GenBank/DDBJ databases">
        <authorList>
            <person name="Genoscope - CEA"/>
        </authorList>
    </citation>
    <scope>NUCLEOTIDE SEQUENCE</scope>
</reference>
<evidence type="ECO:0000313" key="2">
    <source>
        <dbReference type="Proteomes" id="UP000193380"/>
    </source>
</evidence>
<dbReference type="Proteomes" id="UP000193380">
    <property type="component" value="Unassembled WGS sequence"/>
</dbReference>
<dbReference type="AlphaFoldDB" id="A0A060WH19"/>